<dbReference type="Proteomes" id="UP000596661">
    <property type="component" value="Chromosome 3"/>
</dbReference>
<accession>A0A803R162</accession>
<proteinExistence type="predicted"/>
<organism evidence="4 5">
    <name type="scientific">Cannabis sativa</name>
    <name type="common">Hemp</name>
    <name type="synonym">Marijuana</name>
    <dbReference type="NCBI Taxonomy" id="3483"/>
    <lineage>
        <taxon>Eukaryota</taxon>
        <taxon>Viridiplantae</taxon>
        <taxon>Streptophyta</taxon>
        <taxon>Embryophyta</taxon>
        <taxon>Tracheophyta</taxon>
        <taxon>Spermatophyta</taxon>
        <taxon>Magnoliopsida</taxon>
        <taxon>eudicotyledons</taxon>
        <taxon>Gunneridae</taxon>
        <taxon>Pentapetalae</taxon>
        <taxon>rosids</taxon>
        <taxon>fabids</taxon>
        <taxon>Rosales</taxon>
        <taxon>Cannabaceae</taxon>
        <taxon>Cannabis</taxon>
    </lineage>
</organism>
<protein>
    <recommendedName>
        <fullName evidence="3">R13L1/DRL21-like LRR repeat region domain-containing protein</fullName>
    </recommendedName>
</protein>
<feature type="domain" description="R13L1/DRL21-like LRR repeat region" evidence="3">
    <location>
        <begin position="35"/>
        <end position="99"/>
    </location>
</feature>
<dbReference type="AlphaFoldDB" id="A0A803R162"/>
<dbReference type="PANTHER" id="PTHR36766:SF70">
    <property type="entry name" value="DISEASE RESISTANCE PROTEIN RGA4"/>
    <property type="match status" value="1"/>
</dbReference>
<evidence type="ECO:0000313" key="5">
    <source>
        <dbReference type="Proteomes" id="UP000596661"/>
    </source>
</evidence>
<keyword evidence="5" id="KW-1185">Reference proteome</keyword>
<dbReference type="EMBL" id="UZAU01000339">
    <property type="status" value="NOT_ANNOTATED_CDS"/>
    <property type="molecule type" value="Genomic_DNA"/>
</dbReference>
<evidence type="ECO:0000313" key="4">
    <source>
        <dbReference type="EnsemblPlants" id="cds.novel_model_3853_5bd9a17a"/>
    </source>
</evidence>
<reference evidence="4" key="1">
    <citation type="submission" date="2018-11" db="EMBL/GenBank/DDBJ databases">
        <authorList>
            <person name="Grassa J C."/>
        </authorList>
    </citation>
    <scope>NUCLEOTIDE SEQUENCE [LARGE SCALE GENOMIC DNA]</scope>
</reference>
<dbReference type="EnsemblPlants" id="novel_model_3853_5bd9a17a">
    <property type="protein sequence ID" value="cds.novel_model_3853_5bd9a17a"/>
    <property type="gene ID" value="novel_gene_2064_5bd9a17a"/>
</dbReference>
<dbReference type="GO" id="GO:0006952">
    <property type="term" value="P:defense response"/>
    <property type="evidence" value="ECO:0007669"/>
    <property type="project" value="UniProtKB-KW"/>
</dbReference>
<dbReference type="InterPro" id="IPR056789">
    <property type="entry name" value="LRR_R13L1-DRL21"/>
</dbReference>
<dbReference type="PANTHER" id="PTHR36766">
    <property type="entry name" value="PLANT BROAD-SPECTRUM MILDEW RESISTANCE PROTEIN RPW8"/>
    <property type="match status" value="1"/>
</dbReference>
<evidence type="ECO:0000259" key="3">
    <source>
        <dbReference type="Pfam" id="PF25019"/>
    </source>
</evidence>
<dbReference type="Pfam" id="PF25019">
    <property type="entry name" value="LRR_R13L1-DRL21"/>
    <property type="match status" value="1"/>
</dbReference>
<keyword evidence="1" id="KW-0433">Leucine-rich repeat</keyword>
<sequence>MLNSDDYDFMWQALNERLQSLELWELPNIVVVLPEGIQHLTSLQQFHIKYCDSLTTIPEWIHNLKSLKRFTLDSCPHLTSFPEGIQSLTSLNKLYIHDCPILLKRCKRITGEDWDKISHIQHVLLHPDPNHEENENSLEPQTNGCNLFNKSWLCNTSKRNHG</sequence>
<dbReference type="Gramene" id="novel_model_3853_5bd9a17a">
    <property type="protein sequence ID" value="cds.novel_model_3853_5bd9a17a"/>
    <property type="gene ID" value="novel_gene_2064_5bd9a17a"/>
</dbReference>
<reference evidence="4" key="2">
    <citation type="submission" date="2021-03" db="UniProtKB">
        <authorList>
            <consortium name="EnsemblPlants"/>
        </authorList>
    </citation>
    <scope>IDENTIFICATION</scope>
</reference>
<dbReference type="Gene3D" id="3.80.10.10">
    <property type="entry name" value="Ribonuclease Inhibitor"/>
    <property type="match status" value="1"/>
</dbReference>
<dbReference type="SUPFAM" id="SSF52058">
    <property type="entry name" value="L domain-like"/>
    <property type="match status" value="1"/>
</dbReference>
<keyword evidence="2" id="KW-0611">Plant defense</keyword>
<evidence type="ECO:0000256" key="2">
    <source>
        <dbReference type="ARBA" id="ARBA00022821"/>
    </source>
</evidence>
<evidence type="ECO:0000256" key="1">
    <source>
        <dbReference type="ARBA" id="ARBA00022614"/>
    </source>
</evidence>
<dbReference type="InterPro" id="IPR032675">
    <property type="entry name" value="LRR_dom_sf"/>
</dbReference>
<name>A0A803R162_CANSA</name>